<feature type="transmembrane region" description="Helical" evidence="1">
    <location>
        <begin position="45"/>
        <end position="64"/>
    </location>
</feature>
<evidence type="ECO:0008006" key="4">
    <source>
        <dbReference type="Google" id="ProtNLM"/>
    </source>
</evidence>
<name>A0ABZ3E9T8_9STAP</name>
<reference evidence="2 3" key="1">
    <citation type="journal article" date="2024" name="Pathogens">
        <title>Staphylococcus hsinchuensis sp. nov., Isolated from Soymilk.</title>
        <authorList>
            <person name="Wang Y.T."/>
            <person name="Lin Y.C."/>
            <person name="Hsieh Y.H."/>
            <person name="Lin Y.T."/>
            <person name="Hamada M."/>
            <person name="Chen C.C."/>
            <person name="Liou J.S."/>
            <person name="Lee A.Y."/>
            <person name="Zhang W.L."/>
            <person name="Chen Y.T."/>
            <person name="Huang C.H."/>
        </authorList>
    </citation>
    <scope>NUCLEOTIDE SEQUENCE [LARGE SCALE GENOMIC DNA]</scope>
    <source>
        <strain evidence="2 3">H164</strain>
    </source>
</reference>
<sequence>MLILLLVVLIVSLIEALYVMKKCVDLKKQNAPDSEYKKLINNISPVFTITTAISIIILIISYFVI</sequence>
<evidence type="ECO:0000313" key="2">
    <source>
        <dbReference type="EMBL" id="XAF69528.1"/>
    </source>
</evidence>
<protein>
    <recommendedName>
        <fullName evidence="4">Mid2-like cell wall stress sensor domain protein</fullName>
    </recommendedName>
</protein>
<proteinExistence type="predicted"/>
<gene>
    <name evidence="2" type="ORF">QQM35_05485</name>
</gene>
<evidence type="ECO:0000313" key="3">
    <source>
        <dbReference type="Proteomes" id="UP001436297"/>
    </source>
</evidence>
<keyword evidence="1" id="KW-1133">Transmembrane helix</keyword>
<dbReference type="Proteomes" id="UP001436297">
    <property type="component" value="Chromosome"/>
</dbReference>
<keyword evidence="1" id="KW-0472">Membrane</keyword>
<keyword evidence="3" id="KW-1185">Reference proteome</keyword>
<evidence type="ECO:0000256" key="1">
    <source>
        <dbReference type="SAM" id="Phobius"/>
    </source>
</evidence>
<organism evidence="2 3">
    <name type="scientific">Staphylococcus hsinchuensis</name>
    <dbReference type="NCBI Taxonomy" id="3051183"/>
    <lineage>
        <taxon>Bacteria</taxon>
        <taxon>Bacillati</taxon>
        <taxon>Bacillota</taxon>
        <taxon>Bacilli</taxon>
        <taxon>Bacillales</taxon>
        <taxon>Staphylococcaceae</taxon>
        <taxon>Staphylococcus</taxon>
    </lineage>
</organism>
<dbReference type="EMBL" id="CP128355">
    <property type="protein sequence ID" value="XAF69528.1"/>
    <property type="molecule type" value="Genomic_DNA"/>
</dbReference>
<accession>A0ABZ3E9T8</accession>
<dbReference type="RefSeq" id="WP_342610215.1">
    <property type="nucleotide sequence ID" value="NZ_CP128355.1"/>
</dbReference>
<keyword evidence="1" id="KW-0812">Transmembrane</keyword>